<dbReference type="EMBL" id="SSMC01000002">
    <property type="protein sequence ID" value="THD67970.1"/>
    <property type="molecule type" value="Genomic_DNA"/>
</dbReference>
<dbReference type="AlphaFoldDB" id="A0A4S3M0M8"/>
<gene>
    <name evidence="1" type="ORF">E7Z59_10000</name>
</gene>
<dbReference type="Proteomes" id="UP000305939">
    <property type="component" value="Unassembled WGS sequence"/>
</dbReference>
<dbReference type="RefSeq" id="WP_136336175.1">
    <property type="nucleotide sequence ID" value="NZ_QXMP01000015.1"/>
</dbReference>
<evidence type="ECO:0000313" key="1">
    <source>
        <dbReference type="EMBL" id="THD67970.1"/>
    </source>
</evidence>
<sequence>MSEASYEHLFTGSEVKVILLKEHLKKFDIIPVTRNESESGRVAGFAPAVFNQIQVFVHKDELEKSRAVLENLQHELDNLPQE</sequence>
<protein>
    <submittedName>
        <fullName evidence="1">DUF2007 domain-containing protein</fullName>
    </submittedName>
</protein>
<organism evidence="1 2">
    <name type="scientific">Robertkochia marina</name>
    <dbReference type="NCBI Taxonomy" id="1227945"/>
    <lineage>
        <taxon>Bacteria</taxon>
        <taxon>Pseudomonadati</taxon>
        <taxon>Bacteroidota</taxon>
        <taxon>Flavobacteriia</taxon>
        <taxon>Flavobacteriales</taxon>
        <taxon>Flavobacteriaceae</taxon>
        <taxon>Robertkochia</taxon>
    </lineage>
</organism>
<comment type="caution">
    <text evidence="1">The sequence shown here is derived from an EMBL/GenBank/DDBJ whole genome shotgun (WGS) entry which is preliminary data.</text>
</comment>
<dbReference type="OrthoDB" id="1149279at2"/>
<keyword evidence="2" id="KW-1185">Reference proteome</keyword>
<reference evidence="1 2" key="1">
    <citation type="submission" date="2019-04" db="EMBL/GenBank/DDBJ databases">
        <title>Draft genome sequence of Robertkochia marina CC-AMO-30D.</title>
        <authorList>
            <person name="Hameed A."/>
            <person name="Lin S.-Y."/>
            <person name="Shahina M."/>
            <person name="Lai W.-A."/>
            <person name="Young C.-C."/>
        </authorList>
    </citation>
    <scope>NUCLEOTIDE SEQUENCE [LARGE SCALE GENOMIC DNA]</scope>
    <source>
        <strain evidence="1 2">CC-AMO-30D</strain>
    </source>
</reference>
<accession>A0A4S3M0M8</accession>
<evidence type="ECO:0000313" key="2">
    <source>
        <dbReference type="Proteomes" id="UP000305939"/>
    </source>
</evidence>
<proteinExistence type="predicted"/>
<name>A0A4S3M0M8_9FLAO</name>